<dbReference type="KEGG" id="ckr:CKR_1609"/>
<dbReference type="AlphaFoldDB" id="B9E2D5"/>
<accession>B9E2D5</accession>
<dbReference type="InterPro" id="IPR012223">
    <property type="entry name" value="TEII"/>
</dbReference>
<evidence type="ECO:0000313" key="3">
    <source>
        <dbReference type="EMBL" id="BAH06660.1"/>
    </source>
</evidence>
<dbReference type="HOGENOM" id="CLU_070456_2_0_9"/>
<dbReference type="Proteomes" id="UP000007969">
    <property type="component" value="Chromosome"/>
</dbReference>
<dbReference type="Gene3D" id="3.40.50.1820">
    <property type="entry name" value="alpha/beta hydrolase"/>
    <property type="match status" value="1"/>
</dbReference>
<evidence type="ECO:0000259" key="2">
    <source>
        <dbReference type="Pfam" id="PF00975"/>
    </source>
</evidence>
<dbReference type="InterPro" id="IPR001031">
    <property type="entry name" value="Thioesterase"/>
</dbReference>
<dbReference type="PANTHER" id="PTHR11487">
    <property type="entry name" value="THIOESTERASE"/>
    <property type="match status" value="1"/>
</dbReference>
<evidence type="ECO:0000256" key="1">
    <source>
        <dbReference type="ARBA" id="ARBA00007169"/>
    </source>
</evidence>
<sequence length="240" mass="28153">MIMRKTRLFCIPYAGGSAIIYTRWKKYLNSSIELCPIELAGRGIRSSEPPFSDLKQVVEDVYSQIYYQINGGPYVLFGHSMGSLIVFELYHKIKNQNRSTPLHIFFSGRNAPNINKNTEFYKMSDIDFKKEILKYNAIPDIVFDNEIIYRYFMPILRADYRVIDSYKYIPKKMKISCQVTVLNGLDDVDIKFSELDKWNDLVQEECTFCNFSGGHFFINERMKEVVEVINDTIYKNTQNQ</sequence>
<organism evidence="3 4">
    <name type="scientific">Clostridium kluyveri (strain NBRC 12016)</name>
    <dbReference type="NCBI Taxonomy" id="583346"/>
    <lineage>
        <taxon>Bacteria</taxon>
        <taxon>Bacillati</taxon>
        <taxon>Bacillota</taxon>
        <taxon>Clostridia</taxon>
        <taxon>Eubacteriales</taxon>
        <taxon>Clostridiaceae</taxon>
        <taxon>Clostridium</taxon>
    </lineage>
</organism>
<name>B9E2D5_CLOK1</name>
<protein>
    <recommendedName>
        <fullName evidence="2">Thioesterase domain-containing protein</fullName>
    </recommendedName>
</protein>
<gene>
    <name evidence="3" type="ordered locus">CKR_1609</name>
</gene>
<feature type="domain" description="Thioesterase" evidence="2">
    <location>
        <begin position="7"/>
        <end position="231"/>
    </location>
</feature>
<comment type="similarity">
    <text evidence="1">Belongs to the thioesterase family.</text>
</comment>
<dbReference type="InterPro" id="IPR029058">
    <property type="entry name" value="AB_hydrolase_fold"/>
</dbReference>
<dbReference type="SUPFAM" id="SSF53474">
    <property type="entry name" value="alpha/beta-Hydrolases"/>
    <property type="match status" value="1"/>
</dbReference>
<evidence type="ECO:0000313" key="4">
    <source>
        <dbReference type="Proteomes" id="UP000007969"/>
    </source>
</evidence>
<proteinExistence type="inferred from homology"/>
<reference evidence="4" key="1">
    <citation type="submission" date="2005-09" db="EMBL/GenBank/DDBJ databases">
        <title>Complete genome sequence of Clostridium kluyveri and comparative genomics of Clostridia species.</title>
        <authorList>
            <person name="Inui M."/>
            <person name="Nonaka H."/>
            <person name="Shinoda Y."/>
            <person name="Ikenaga Y."/>
            <person name="Abe M."/>
            <person name="Naito K."/>
            <person name="Vertes A.A."/>
            <person name="Yukawa H."/>
        </authorList>
    </citation>
    <scope>NUCLEOTIDE SEQUENCE [LARGE SCALE GENOMIC DNA]</scope>
    <source>
        <strain evidence="4">NBRC 12016</strain>
    </source>
</reference>
<dbReference type="GO" id="GO:0008610">
    <property type="term" value="P:lipid biosynthetic process"/>
    <property type="evidence" value="ECO:0007669"/>
    <property type="project" value="TreeGrafter"/>
</dbReference>
<dbReference type="PANTHER" id="PTHR11487:SF0">
    <property type="entry name" value="S-ACYL FATTY ACID SYNTHASE THIOESTERASE, MEDIUM CHAIN"/>
    <property type="match status" value="1"/>
</dbReference>
<dbReference type="EMBL" id="AP009049">
    <property type="protein sequence ID" value="BAH06660.1"/>
    <property type="molecule type" value="Genomic_DNA"/>
</dbReference>
<dbReference type="Pfam" id="PF00975">
    <property type="entry name" value="Thioesterase"/>
    <property type="match status" value="1"/>
</dbReference>